<dbReference type="EMBL" id="CAUYUJ010022635">
    <property type="protein sequence ID" value="CAK0911757.1"/>
    <property type="molecule type" value="Genomic_DNA"/>
</dbReference>
<evidence type="ECO:0000313" key="3">
    <source>
        <dbReference type="Proteomes" id="UP001189429"/>
    </source>
</evidence>
<sequence>ASAARGGLGRWHTAHSSGAGRRRWAPPGRRAKRSPSPQHGREVEDLRPRHPGRPRRPGARGHLRLRVAEQHREGHRLGQGGRHQRRRPRPPDRPDLPAGQAGGGVGGPHGQRRRARGTGLGRQPRRRGDAPKQPVQAARDRGQTVALERDVRVEVLEGGVREARPLHQEEPVPGSESQEAAHVLQLELSSLVPMPFPSNSKPLLLFHVPKCAGSTLEKHFFQVALSIGVSFVKPCPYTGR</sequence>
<feature type="region of interest" description="Disordered" evidence="1">
    <location>
        <begin position="1"/>
        <end position="144"/>
    </location>
</feature>
<keyword evidence="3" id="KW-1185">Reference proteome</keyword>
<feature type="compositionally biased region" description="Basic residues" evidence="1">
    <location>
        <begin position="49"/>
        <end position="65"/>
    </location>
</feature>
<reference evidence="2" key="1">
    <citation type="submission" date="2023-10" db="EMBL/GenBank/DDBJ databases">
        <authorList>
            <person name="Chen Y."/>
            <person name="Shah S."/>
            <person name="Dougan E. K."/>
            <person name="Thang M."/>
            <person name="Chan C."/>
        </authorList>
    </citation>
    <scope>NUCLEOTIDE SEQUENCE [LARGE SCALE GENOMIC DNA]</scope>
</reference>
<dbReference type="Proteomes" id="UP001189429">
    <property type="component" value="Unassembled WGS sequence"/>
</dbReference>
<accession>A0ABN9YFY3</accession>
<proteinExistence type="predicted"/>
<gene>
    <name evidence="2" type="ORF">PCOR1329_LOCUS85525</name>
</gene>
<protein>
    <submittedName>
        <fullName evidence="2">Uncharacterized protein</fullName>
    </submittedName>
</protein>
<feature type="compositionally biased region" description="Gly residues" evidence="1">
    <location>
        <begin position="100"/>
        <end position="109"/>
    </location>
</feature>
<organism evidence="2 3">
    <name type="scientific">Prorocentrum cordatum</name>
    <dbReference type="NCBI Taxonomy" id="2364126"/>
    <lineage>
        <taxon>Eukaryota</taxon>
        <taxon>Sar</taxon>
        <taxon>Alveolata</taxon>
        <taxon>Dinophyceae</taxon>
        <taxon>Prorocentrales</taxon>
        <taxon>Prorocentraceae</taxon>
        <taxon>Prorocentrum</taxon>
    </lineage>
</organism>
<feature type="compositionally biased region" description="Basic and acidic residues" evidence="1">
    <location>
        <begin position="39"/>
        <end position="48"/>
    </location>
</feature>
<evidence type="ECO:0000313" key="2">
    <source>
        <dbReference type="EMBL" id="CAK0911757.1"/>
    </source>
</evidence>
<comment type="caution">
    <text evidence="2">The sequence shown here is derived from an EMBL/GenBank/DDBJ whole genome shotgun (WGS) entry which is preliminary data.</text>
</comment>
<feature type="compositionally biased region" description="Basic and acidic residues" evidence="1">
    <location>
        <begin position="66"/>
        <end position="76"/>
    </location>
</feature>
<feature type="non-terminal residue" evidence="2">
    <location>
        <position position="1"/>
    </location>
</feature>
<name>A0ABN9YFY3_9DINO</name>
<feature type="non-terminal residue" evidence="2">
    <location>
        <position position="240"/>
    </location>
</feature>
<evidence type="ECO:0000256" key="1">
    <source>
        <dbReference type="SAM" id="MobiDB-lite"/>
    </source>
</evidence>
<feature type="compositionally biased region" description="Basic residues" evidence="1">
    <location>
        <begin position="20"/>
        <end position="33"/>
    </location>
</feature>